<dbReference type="AlphaFoldDB" id="A0A402BIR2"/>
<accession>A0A402BIR2</accession>
<evidence type="ECO:0000313" key="1">
    <source>
        <dbReference type="EMBL" id="GCE31216.1"/>
    </source>
</evidence>
<gene>
    <name evidence="1" type="ORF">KDA_67000</name>
</gene>
<dbReference type="Proteomes" id="UP000287171">
    <property type="component" value="Unassembled WGS sequence"/>
</dbReference>
<protein>
    <submittedName>
        <fullName evidence="1">Uncharacterized protein</fullName>
    </submittedName>
</protein>
<proteinExistence type="predicted"/>
<sequence length="155" mass="18375">MTIQRTKKPLFILRVILLCFILFVYANGTIGMVKDISFSQKAYQKQHELIHNLLQIGATHVYTEYWTCYRIAFESNEKIDCVSLTSSLHIASHRENRYPPYTTNLKKASDFVYVFPISSPQAQTMAQKLKLINKKYYTKYTFDDYFVYRLNFRLN</sequence>
<dbReference type="EMBL" id="BIFT01000002">
    <property type="protein sequence ID" value="GCE31216.1"/>
    <property type="molecule type" value="Genomic_DNA"/>
</dbReference>
<comment type="caution">
    <text evidence="1">The sequence shown here is derived from an EMBL/GenBank/DDBJ whole genome shotgun (WGS) entry which is preliminary data.</text>
</comment>
<evidence type="ECO:0000313" key="2">
    <source>
        <dbReference type="Proteomes" id="UP000287171"/>
    </source>
</evidence>
<reference evidence="2" key="1">
    <citation type="submission" date="2018-12" db="EMBL/GenBank/DDBJ databases">
        <title>Tengunoibacter tsumagoiensis gen. nov., sp. nov., Dictyobacter kobayashii sp. nov., D. alpinus sp. nov., and D. joshuensis sp. nov. and description of Dictyobacteraceae fam. nov. within the order Ktedonobacterales isolated from Tengu-no-mugimeshi.</title>
        <authorList>
            <person name="Wang C.M."/>
            <person name="Zheng Y."/>
            <person name="Sakai Y."/>
            <person name="Toyoda A."/>
            <person name="Minakuchi Y."/>
            <person name="Abe K."/>
            <person name="Yokota A."/>
            <person name="Yabe S."/>
        </authorList>
    </citation>
    <scope>NUCLEOTIDE SEQUENCE [LARGE SCALE GENOMIC DNA]</scope>
    <source>
        <strain evidence="2">Uno16</strain>
    </source>
</reference>
<name>A0A402BIR2_9CHLR</name>
<organism evidence="1 2">
    <name type="scientific">Dictyobacter alpinus</name>
    <dbReference type="NCBI Taxonomy" id="2014873"/>
    <lineage>
        <taxon>Bacteria</taxon>
        <taxon>Bacillati</taxon>
        <taxon>Chloroflexota</taxon>
        <taxon>Ktedonobacteria</taxon>
        <taxon>Ktedonobacterales</taxon>
        <taxon>Dictyobacteraceae</taxon>
        <taxon>Dictyobacter</taxon>
    </lineage>
</organism>
<keyword evidence="2" id="KW-1185">Reference proteome</keyword>